<organism evidence="1 2">
    <name type="scientific">Steinernema carpocapsae</name>
    <name type="common">Entomopathogenic nematode</name>
    <dbReference type="NCBI Taxonomy" id="34508"/>
    <lineage>
        <taxon>Eukaryota</taxon>
        <taxon>Metazoa</taxon>
        <taxon>Ecdysozoa</taxon>
        <taxon>Nematoda</taxon>
        <taxon>Chromadorea</taxon>
        <taxon>Rhabditida</taxon>
        <taxon>Tylenchina</taxon>
        <taxon>Panagrolaimomorpha</taxon>
        <taxon>Strongyloidoidea</taxon>
        <taxon>Steinernematidae</taxon>
        <taxon>Steinernema</taxon>
    </lineage>
</organism>
<dbReference type="Proteomes" id="UP000298663">
    <property type="component" value="Unassembled WGS sequence"/>
</dbReference>
<protein>
    <submittedName>
        <fullName evidence="1">Uncharacterized protein</fullName>
    </submittedName>
</protein>
<evidence type="ECO:0000313" key="2">
    <source>
        <dbReference type="Proteomes" id="UP000298663"/>
    </source>
</evidence>
<proteinExistence type="predicted"/>
<gene>
    <name evidence="1" type="ORF">L596_018694</name>
</gene>
<accession>A0A4U5N653</accession>
<keyword evidence="2" id="KW-1185">Reference proteome</keyword>
<comment type="caution">
    <text evidence="1">The sequence shown here is derived from an EMBL/GenBank/DDBJ whole genome shotgun (WGS) entry which is preliminary data.</text>
</comment>
<sequence length="117" mass="12718">MFFLPIGVNSSFPLLPKLAKVESKAAAVEKVLPGAKKTSTTKAAVCQVVIASIKLRLIASLREPLQQIAAAFQKNVNSGQNRKIEYLQDIPQRCNSSISLTTYLSSLSGTERCCYKS</sequence>
<name>A0A4U5N653_STECR</name>
<dbReference type="EMBL" id="AZBU02000005">
    <property type="protein sequence ID" value="TKR77782.1"/>
    <property type="molecule type" value="Genomic_DNA"/>
</dbReference>
<reference evidence="1 2" key="2">
    <citation type="journal article" date="2019" name="G3 (Bethesda)">
        <title>Hybrid Assembly of the Genome of the Entomopathogenic Nematode Steinernema carpocapsae Identifies the X-Chromosome.</title>
        <authorList>
            <person name="Serra L."/>
            <person name="Macchietto M."/>
            <person name="Macias-Munoz A."/>
            <person name="McGill C.J."/>
            <person name="Rodriguez I.M."/>
            <person name="Rodriguez B."/>
            <person name="Murad R."/>
            <person name="Mortazavi A."/>
        </authorList>
    </citation>
    <scope>NUCLEOTIDE SEQUENCE [LARGE SCALE GENOMIC DNA]</scope>
    <source>
        <strain evidence="1 2">ALL</strain>
    </source>
</reference>
<evidence type="ECO:0000313" key="1">
    <source>
        <dbReference type="EMBL" id="TKR77782.1"/>
    </source>
</evidence>
<reference evidence="1 2" key="1">
    <citation type="journal article" date="2015" name="Genome Biol.">
        <title>Comparative genomics of Steinernema reveals deeply conserved gene regulatory networks.</title>
        <authorList>
            <person name="Dillman A.R."/>
            <person name="Macchietto M."/>
            <person name="Porter C.F."/>
            <person name="Rogers A."/>
            <person name="Williams B."/>
            <person name="Antoshechkin I."/>
            <person name="Lee M.M."/>
            <person name="Goodwin Z."/>
            <person name="Lu X."/>
            <person name="Lewis E.E."/>
            <person name="Goodrich-Blair H."/>
            <person name="Stock S.P."/>
            <person name="Adams B.J."/>
            <person name="Sternberg P.W."/>
            <person name="Mortazavi A."/>
        </authorList>
    </citation>
    <scope>NUCLEOTIDE SEQUENCE [LARGE SCALE GENOMIC DNA]</scope>
    <source>
        <strain evidence="1 2">ALL</strain>
    </source>
</reference>
<dbReference type="AlphaFoldDB" id="A0A4U5N653"/>